<dbReference type="EMBL" id="JAVFWL010000006">
    <property type="protein sequence ID" value="KAK6763171.1"/>
    <property type="molecule type" value="Genomic_DNA"/>
</dbReference>
<dbReference type="Proteomes" id="UP001303046">
    <property type="component" value="Unassembled WGS sequence"/>
</dbReference>
<evidence type="ECO:0008006" key="4">
    <source>
        <dbReference type="Google" id="ProtNLM"/>
    </source>
</evidence>
<evidence type="ECO:0000313" key="3">
    <source>
        <dbReference type="Proteomes" id="UP001303046"/>
    </source>
</evidence>
<proteinExistence type="predicted"/>
<feature type="chain" id="PRO_5045207182" description="Integrase zinc-binding domain-containing protein" evidence="1">
    <location>
        <begin position="20"/>
        <end position="104"/>
    </location>
</feature>
<keyword evidence="3" id="KW-1185">Reference proteome</keyword>
<gene>
    <name evidence="2" type="primary">Necator_chrX.g23928</name>
    <name evidence="2" type="ORF">RB195_023763</name>
</gene>
<evidence type="ECO:0000313" key="2">
    <source>
        <dbReference type="EMBL" id="KAK6763171.1"/>
    </source>
</evidence>
<dbReference type="PANTHER" id="PTHR21301:SF10">
    <property type="entry name" value="REVERSE TRANSCRIPTASE DOMAIN-CONTAINING PROTEIN"/>
    <property type="match status" value="1"/>
</dbReference>
<name>A0ABR1EMP8_NECAM</name>
<dbReference type="PANTHER" id="PTHR21301">
    <property type="entry name" value="REVERSE TRANSCRIPTASE"/>
    <property type="match status" value="1"/>
</dbReference>
<evidence type="ECO:0000256" key="1">
    <source>
        <dbReference type="SAM" id="SignalP"/>
    </source>
</evidence>
<keyword evidence="1" id="KW-0732">Signal</keyword>
<protein>
    <recommendedName>
        <fullName evidence="4">Integrase zinc-binding domain-containing protein</fullName>
    </recommendedName>
</protein>
<accession>A0ABR1EMP8</accession>
<comment type="caution">
    <text evidence="2">The sequence shown here is derived from an EMBL/GenBank/DDBJ whole genome shotgun (WGS) entry which is preliminary data.</text>
</comment>
<reference evidence="2 3" key="1">
    <citation type="submission" date="2023-08" db="EMBL/GenBank/DDBJ databases">
        <title>A Necator americanus chromosomal reference genome.</title>
        <authorList>
            <person name="Ilik V."/>
            <person name="Petrzelkova K.J."/>
            <person name="Pardy F."/>
            <person name="Fuh T."/>
            <person name="Niatou-Singa F.S."/>
            <person name="Gouil Q."/>
            <person name="Baker L."/>
            <person name="Ritchie M.E."/>
            <person name="Jex A.R."/>
            <person name="Gazzola D."/>
            <person name="Li H."/>
            <person name="Toshio Fujiwara R."/>
            <person name="Zhan B."/>
            <person name="Aroian R.V."/>
            <person name="Pafco B."/>
            <person name="Schwarz E.M."/>
        </authorList>
    </citation>
    <scope>NUCLEOTIDE SEQUENCE [LARGE SCALE GENOMIC DNA]</scope>
    <source>
        <strain evidence="2 3">Aroian</strain>
        <tissue evidence="2">Whole animal</tissue>
    </source>
</reference>
<sequence length="104" mass="11688">MWTCSLLRVSTSIKLLVFGCSDIHNTMHVAAVQAVHKLLTQRQAALNMYGLSIKQIMTLINECLNCSNFRWSGQHYRELRGLAMGQRLAPTLAIVSMSKIKEPV</sequence>
<feature type="signal peptide" evidence="1">
    <location>
        <begin position="1"/>
        <end position="19"/>
    </location>
</feature>
<organism evidence="2 3">
    <name type="scientific">Necator americanus</name>
    <name type="common">Human hookworm</name>
    <dbReference type="NCBI Taxonomy" id="51031"/>
    <lineage>
        <taxon>Eukaryota</taxon>
        <taxon>Metazoa</taxon>
        <taxon>Ecdysozoa</taxon>
        <taxon>Nematoda</taxon>
        <taxon>Chromadorea</taxon>
        <taxon>Rhabditida</taxon>
        <taxon>Rhabditina</taxon>
        <taxon>Rhabditomorpha</taxon>
        <taxon>Strongyloidea</taxon>
        <taxon>Ancylostomatidae</taxon>
        <taxon>Bunostominae</taxon>
        <taxon>Necator</taxon>
    </lineage>
</organism>